<name>A0A420T8X7_GIBIN</name>
<organism evidence="2 3">
    <name type="scientific">Gibberella intermedia</name>
    <name type="common">Bulb rot disease fungus</name>
    <name type="synonym">Fusarium proliferatum</name>
    <dbReference type="NCBI Taxonomy" id="948311"/>
    <lineage>
        <taxon>Eukaryota</taxon>
        <taxon>Fungi</taxon>
        <taxon>Dikarya</taxon>
        <taxon>Ascomycota</taxon>
        <taxon>Pezizomycotina</taxon>
        <taxon>Sordariomycetes</taxon>
        <taxon>Hypocreomycetidae</taxon>
        <taxon>Hypocreales</taxon>
        <taxon>Nectriaceae</taxon>
        <taxon>Fusarium</taxon>
        <taxon>Fusarium fujikuroi species complex</taxon>
    </lineage>
</organism>
<dbReference type="EMBL" id="MRDB01000024">
    <property type="protein sequence ID" value="RKL37929.1"/>
    <property type="molecule type" value="Genomic_DNA"/>
</dbReference>
<gene>
    <name evidence="2" type="ORF">BFJ72_g7389</name>
</gene>
<reference evidence="2 3" key="1">
    <citation type="journal article" date="2018" name="Sci. Rep.">
        <title>Characterisation of pathogen-specific regions and novel effector candidates in Fusarium oxysporum f. sp. cepae.</title>
        <authorList>
            <person name="Armitage A.D."/>
            <person name="Taylor A."/>
            <person name="Sobczyk M.K."/>
            <person name="Baxter L."/>
            <person name="Greenfield B.P."/>
            <person name="Bates H.J."/>
            <person name="Wilson F."/>
            <person name="Jackson A.C."/>
            <person name="Ott S."/>
            <person name="Harrison R.J."/>
            <person name="Clarkson J.P."/>
        </authorList>
    </citation>
    <scope>NUCLEOTIDE SEQUENCE [LARGE SCALE GENOMIC DNA]</scope>
    <source>
        <strain evidence="2 3">Fp_A8</strain>
    </source>
</reference>
<accession>A0A420T8X7</accession>
<dbReference type="Proteomes" id="UP000283569">
    <property type="component" value="Unassembled WGS sequence"/>
</dbReference>
<feature type="compositionally biased region" description="Basic and acidic residues" evidence="1">
    <location>
        <begin position="251"/>
        <end position="261"/>
    </location>
</feature>
<evidence type="ECO:0000256" key="1">
    <source>
        <dbReference type="SAM" id="MobiDB-lite"/>
    </source>
</evidence>
<feature type="region of interest" description="Disordered" evidence="1">
    <location>
        <begin position="251"/>
        <end position="389"/>
    </location>
</feature>
<sequence>MFCERTDMSAVSRQQSRLRLASGTGTLRLLFACTYDAGTNGPAGAGTGVSRTQAPSDSISVSQLTSPASRIRLRHPYLSFFTHYPSTTSEDINIHNQLLHNTIHLPPGSASQVIEVYHQSISSPNGTTPTSYSPKSFSILHLLGISQQTSWYSPLMVRQYILANTQRTPEPSTARPTSPRVHFLQPFPRASRRSEGPSIKMNEEDFVCLYPGSMPVVPIVAGGELWHPWLCSWGIPPTSDIPPQAEYEELHANSPEDERNPVIKAEPSSPDTLAAPESPRSPCLYDIPPFRRSQSPSPVNSVKACVDTPENEATVAVKPEPSSPETVQDVAGVPRSPRSPLLYDIPRFYAAPDLSPPQPSPEDMERPIPSRAPSPRTSPQRNTLGGRINGRGIRRNLQFFINRGNQRRAIGHAQMLRRRRMQEEQFGIRQYRRHVDELQRQHEQRLRDGENAPCNSIPVSRGRRFHGAPRFVERFSVRDEEESGCMSPYDLY</sequence>
<evidence type="ECO:0000313" key="2">
    <source>
        <dbReference type="EMBL" id="RKL37929.1"/>
    </source>
</evidence>
<proteinExistence type="predicted"/>
<protein>
    <submittedName>
        <fullName evidence="2">Uncharacterized protein</fullName>
    </submittedName>
</protein>
<dbReference type="AlphaFoldDB" id="A0A420T8X7"/>
<comment type="caution">
    <text evidence="2">The sequence shown here is derived from an EMBL/GenBank/DDBJ whole genome shotgun (WGS) entry which is preliminary data.</text>
</comment>
<evidence type="ECO:0000313" key="3">
    <source>
        <dbReference type="Proteomes" id="UP000283569"/>
    </source>
</evidence>